<dbReference type="AlphaFoldDB" id="W0AIZ6"/>
<sequence length="82" mass="8973">MFVGPTTSHVAHYRQSILGGRASMLARLRLANTQFGVLAASPMEREHDVTHLIVDVHDDVGDQRAQHLLAGTHRHVGCVPGR</sequence>
<accession>W0AIZ6</accession>
<dbReference type="STRING" id="1123269.NX02_19855"/>
<dbReference type="Proteomes" id="UP000018851">
    <property type="component" value="Chromosome"/>
</dbReference>
<evidence type="ECO:0000313" key="2">
    <source>
        <dbReference type="Proteomes" id="UP000018851"/>
    </source>
</evidence>
<gene>
    <name evidence="1" type="ORF">NX02_19855</name>
</gene>
<dbReference type="EMBL" id="CP006644">
    <property type="protein sequence ID" value="AHE55630.1"/>
    <property type="molecule type" value="Genomic_DNA"/>
</dbReference>
<proteinExistence type="predicted"/>
<protein>
    <submittedName>
        <fullName evidence="1">Uncharacterized protein</fullName>
    </submittedName>
</protein>
<dbReference type="eggNOG" id="ENOG502ZGNC">
    <property type="taxonomic scope" value="Bacteria"/>
</dbReference>
<dbReference type="HOGENOM" id="CLU_2556542_0_0_5"/>
<keyword evidence="2" id="KW-1185">Reference proteome</keyword>
<evidence type="ECO:0000313" key="1">
    <source>
        <dbReference type="EMBL" id="AHE55630.1"/>
    </source>
</evidence>
<organism evidence="1 2">
    <name type="scientific">Sphingomonas sanxanigenens DSM 19645 = NX02</name>
    <dbReference type="NCBI Taxonomy" id="1123269"/>
    <lineage>
        <taxon>Bacteria</taxon>
        <taxon>Pseudomonadati</taxon>
        <taxon>Pseudomonadota</taxon>
        <taxon>Alphaproteobacteria</taxon>
        <taxon>Sphingomonadales</taxon>
        <taxon>Sphingomonadaceae</taxon>
        <taxon>Sphingomonas</taxon>
    </lineage>
</organism>
<reference evidence="1 2" key="1">
    <citation type="submission" date="2013-07" db="EMBL/GenBank/DDBJ databases">
        <title>Completed genome of Sphingomonas sanxanigenens NX02.</title>
        <authorList>
            <person name="Ma T."/>
            <person name="Huang H."/>
            <person name="Wu M."/>
            <person name="Li X."/>
            <person name="Li G."/>
        </authorList>
    </citation>
    <scope>NUCLEOTIDE SEQUENCE [LARGE SCALE GENOMIC DNA]</scope>
    <source>
        <strain evidence="1 2">NX02</strain>
    </source>
</reference>
<dbReference type="KEGG" id="ssan:NX02_19855"/>
<dbReference type="RefSeq" id="WP_039996685.1">
    <property type="nucleotide sequence ID" value="NZ_CP006644.1"/>
</dbReference>
<name>W0AIZ6_9SPHN</name>